<sequence length="357" mass="38453">MTTLWDTTGTAVVKELAAQRRTGGAVVAGVALTMVIVADEGRVAEAEDAAATAAEQHPFRLLVVVRRQVESAIPRLDAEVIIGGRLGPCEAVVMRMYGRLGLHAESVVLPLLAADAPVVTWWHDRPPRRLATDALGVIADRRITDISLAPDPHDALRVRADDYAPGDTDLSWTRGTPWRATLTTTLDSVAGRRGEPVRILGGRVEGDPGNATAALLAGWLISRCGCGIDVVKSERRPGASGVDQVVLQLDENEEVRVQADRRGGAVVIQPYRPDTRVALRDRPLGDLLGEELRRLDPDEPYSEALGAATRTTGLAERSPVRQHIWVDPAQPDALPVDPESPDEELRQSPRDAGAANR</sequence>
<dbReference type="PANTHER" id="PTHR38658:SF1">
    <property type="entry name" value="OXPP CYCLE PROTEIN OPCA-RELATED"/>
    <property type="match status" value="1"/>
</dbReference>
<dbReference type="AlphaFoldDB" id="A0A1I4EP34"/>
<evidence type="ECO:0000313" key="5">
    <source>
        <dbReference type="Proteomes" id="UP000199152"/>
    </source>
</evidence>
<dbReference type="InterPro" id="IPR046802">
    <property type="entry name" value="OpcA_G6PD_C"/>
</dbReference>
<accession>A0A1I4EP34</accession>
<name>A0A1I4EP34_9ACTN</name>
<evidence type="ECO:0000256" key="1">
    <source>
        <dbReference type="SAM" id="MobiDB-lite"/>
    </source>
</evidence>
<organism evidence="4 5">
    <name type="scientific">Geodermatophilus ruber</name>
    <dbReference type="NCBI Taxonomy" id="504800"/>
    <lineage>
        <taxon>Bacteria</taxon>
        <taxon>Bacillati</taxon>
        <taxon>Actinomycetota</taxon>
        <taxon>Actinomycetes</taxon>
        <taxon>Geodermatophilales</taxon>
        <taxon>Geodermatophilaceae</taxon>
        <taxon>Geodermatophilus</taxon>
    </lineage>
</organism>
<evidence type="ECO:0000259" key="2">
    <source>
        <dbReference type="Pfam" id="PF10128"/>
    </source>
</evidence>
<dbReference type="OrthoDB" id="128564at2"/>
<reference evidence="4 5" key="1">
    <citation type="submission" date="2016-10" db="EMBL/GenBank/DDBJ databases">
        <authorList>
            <person name="de Groot N.N."/>
        </authorList>
    </citation>
    <scope>NUCLEOTIDE SEQUENCE [LARGE SCALE GENOMIC DNA]</scope>
    <source>
        <strain evidence="4 5">DSM 45317</strain>
    </source>
</reference>
<dbReference type="InterPro" id="IPR004555">
    <property type="entry name" value="G6PDH_assembly_OpcA"/>
</dbReference>
<dbReference type="RefSeq" id="WP_091324455.1">
    <property type="nucleotide sequence ID" value="NZ_FOSW01000006.1"/>
</dbReference>
<proteinExistence type="predicted"/>
<evidence type="ECO:0000313" key="4">
    <source>
        <dbReference type="EMBL" id="SFL07505.1"/>
    </source>
</evidence>
<dbReference type="EMBL" id="FOSW01000006">
    <property type="protein sequence ID" value="SFL07505.1"/>
    <property type="molecule type" value="Genomic_DNA"/>
</dbReference>
<dbReference type="Proteomes" id="UP000199152">
    <property type="component" value="Unassembled WGS sequence"/>
</dbReference>
<dbReference type="STRING" id="504800.SAMN04488085_106121"/>
<keyword evidence="5" id="KW-1185">Reference proteome</keyword>
<dbReference type="PANTHER" id="PTHR38658">
    <property type="entry name" value="OXPP CYCLE PROTEIN OPCA-RELATED"/>
    <property type="match status" value="1"/>
</dbReference>
<dbReference type="InterPro" id="IPR046801">
    <property type="entry name" value="OpcA_G6PD_N"/>
</dbReference>
<dbReference type="Pfam" id="PF20171">
    <property type="entry name" value="OpcA_G6PD_C"/>
    <property type="match status" value="1"/>
</dbReference>
<evidence type="ECO:0000259" key="3">
    <source>
        <dbReference type="Pfam" id="PF20171"/>
    </source>
</evidence>
<gene>
    <name evidence="4" type="ORF">SAMN04488085_106121</name>
</gene>
<protein>
    <submittedName>
        <fullName evidence="4">Glucose-6-phosphate dehydrogenase assembly protein OpcA</fullName>
    </submittedName>
</protein>
<dbReference type="InParanoid" id="A0A1I4EP34"/>
<feature type="domain" description="Glucose-6-phosphate dehydrogenase assembly protein OpcA C-terminal" evidence="3">
    <location>
        <begin position="165"/>
        <end position="305"/>
    </location>
</feature>
<feature type="region of interest" description="Disordered" evidence="1">
    <location>
        <begin position="319"/>
        <end position="357"/>
    </location>
</feature>
<feature type="domain" description="Glucose-6-phosphate dehydrogenase assembly protein OpcA N-terminal" evidence="2">
    <location>
        <begin position="50"/>
        <end position="160"/>
    </location>
</feature>
<dbReference type="Pfam" id="PF10128">
    <property type="entry name" value="OpcA_G6PD_assem"/>
    <property type="match status" value="1"/>
</dbReference>